<evidence type="ECO:0000313" key="2">
    <source>
        <dbReference type="EMBL" id="MQS04808.1"/>
    </source>
</evidence>
<sequence length="175" mass="18820">MAVTGVLWAVAALYVAQANLPKNVIELPGQDKAATAVGPVAPQGWAFFTKSPRDVELVPYVYRDGEWRSALRAPHARPSNAFGLDRASRSQGIEMALLLERAGERTDWADCAGALTAVDCLDTAAASDRVRNPSPEPSLCGTAAIVQMRPVPWAWRDLLPGTHTPEKAATWKVSC</sequence>
<evidence type="ECO:0000313" key="3">
    <source>
        <dbReference type="Proteomes" id="UP000320857"/>
    </source>
</evidence>
<protein>
    <submittedName>
        <fullName evidence="2">SdpA family antimicrobial peptide system protein</fullName>
    </submittedName>
</protein>
<reference evidence="4" key="2">
    <citation type="submission" date="2020-05" db="EMBL/GenBank/DDBJ databases">
        <title>Classification of alakaliphilic streptomycetes isolated from an alkaline soil next to Lonar Crater, India and a proposal for the recognition of Streptomyces alkaliterrae sp. nov.</title>
        <authorList>
            <person name="Golinska P."/>
        </authorList>
    </citation>
    <scope>NUCLEOTIDE SEQUENCE [LARGE SCALE GENOMIC DNA]</scope>
    <source>
        <strain evidence="4">OF8</strain>
    </source>
</reference>
<proteinExistence type="predicted"/>
<dbReference type="NCBIfam" id="TIGR04034">
    <property type="entry name" value="export_SdpA"/>
    <property type="match status" value="1"/>
</dbReference>
<reference evidence="2 3" key="1">
    <citation type="submission" date="2019-10" db="EMBL/GenBank/DDBJ databases">
        <title>Streptomyces sp. nov., a novel actinobacterium isolated from alkaline environment.</title>
        <authorList>
            <person name="Golinska P."/>
        </authorList>
    </citation>
    <scope>NUCLEOTIDE SEQUENCE [LARGE SCALE GENOMIC DNA]</scope>
    <source>
        <strain evidence="2 3">OF1</strain>
    </source>
</reference>
<comment type="caution">
    <text evidence="2">The sequence shown here is derived from an EMBL/GenBank/DDBJ whole genome shotgun (WGS) entry which is preliminary data.</text>
</comment>
<name>A0A5P0YWZ6_9ACTN</name>
<dbReference type="EMBL" id="JABJXA010000243">
    <property type="protein sequence ID" value="MBB1262014.1"/>
    <property type="molecule type" value="Genomic_DNA"/>
</dbReference>
<dbReference type="EMBL" id="VJYK02000356">
    <property type="protein sequence ID" value="MQS04808.1"/>
    <property type="molecule type" value="Genomic_DNA"/>
</dbReference>
<dbReference type="AlphaFoldDB" id="A0A5P0YWZ6"/>
<evidence type="ECO:0000313" key="1">
    <source>
        <dbReference type="EMBL" id="MBB1262014.1"/>
    </source>
</evidence>
<dbReference type="Proteomes" id="UP000320857">
    <property type="component" value="Unassembled WGS sequence"/>
</dbReference>
<dbReference type="InterPro" id="IPR023902">
    <property type="entry name" value="Sporulation_SdpA"/>
</dbReference>
<accession>A0A5P0YWZ6</accession>
<dbReference type="OrthoDB" id="799068at2"/>
<organism evidence="2 3">
    <name type="scientific">Streptomyces alkaliterrae</name>
    <dbReference type="NCBI Taxonomy" id="2213162"/>
    <lineage>
        <taxon>Bacteria</taxon>
        <taxon>Bacillati</taxon>
        <taxon>Actinomycetota</taxon>
        <taxon>Actinomycetes</taxon>
        <taxon>Kitasatosporales</taxon>
        <taxon>Streptomycetaceae</taxon>
        <taxon>Streptomyces</taxon>
    </lineage>
</organism>
<reference evidence="1" key="3">
    <citation type="journal article" name="Syst. Appl. Microbiol.">
        <title>Streptomyces alkaliterrae sp. nov., isolated from an alkaline soil, and emended descriptions of Streptomyces alkaliphilus, Streptomyces calidiresistens and Streptomyces durbertensis.</title>
        <authorList>
            <person name="Swiecimska M."/>
            <person name="Golinska P."/>
            <person name="Nouioui I."/>
            <person name="Wypij M."/>
            <person name="Rai M."/>
            <person name="Sangal V."/>
            <person name="Goodfellow M."/>
        </authorList>
    </citation>
    <scope>NUCLEOTIDE SEQUENCE</scope>
    <source>
        <strain evidence="1">OF8</strain>
    </source>
</reference>
<dbReference type="Proteomes" id="UP000517765">
    <property type="component" value="Unassembled WGS sequence"/>
</dbReference>
<gene>
    <name evidence="2" type="ORF">FNX44_023670</name>
    <name evidence="1" type="ORF">H3147_24880</name>
</gene>
<keyword evidence="3" id="KW-1185">Reference proteome</keyword>
<dbReference type="Pfam" id="PF17418">
    <property type="entry name" value="SdpA"/>
    <property type="match status" value="1"/>
</dbReference>
<evidence type="ECO:0000313" key="4">
    <source>
        <dbReference type="Proteomes" id="UP000517765"/>
    </source>
</evidence>